<evidence type="ECO:0000256" key="1">
    <source>
        <dbReference type="SAM" id="MobiDB-lite"/>
    </source>
</evidence>
<name>A0A9Q8V7V7_9HYPO</name>
<dbReference type="RefSeq" id="XP_047838695.1">
    <property type="nucleotide sequence ID" value="XM_047982729.1"/>
</dbReference>
<dbReference type="Proteomes" id="UP000829364">
    <property type="component" value="Chromosome 1"/>
</dbReference>
<feature type="compositionally biased region" description="Polar residues" evidence="1">
    <location>
        <begin position="133"/>
        <end position="157"/>
    </location>
</feature>
<sequence length="578" mass="62598">MHSGWEPSNVATAKCDMCSRQRCGVIQKCSDCKLSVCRDCAYADRLANDVRHELDPATAEWDSRTIPRGRGSRSSRRVSKAREDNVPRGSGHGRGQGEAATSFTPVRNPQAHLGSSAGQNTRLQGQEHKPASIQVNSNPHSQSMQRTRSTVGNAKTSVTQQQAQDAAQILVAMPNNRQDDRHESFQKRNKYDNVPRDSTLPPLRSIPDHNGCSLPPLNTMYPDMSYNDGAATHQQNASTLPASTPFQVAPTALMSPEPAQEDSVHLHAQYGYGDAHHHQAPHAYQSDYANAYHGGGGSTTSSYLIPSASTTQNASNQQQYMTSGTQYSNASYDYSLSAHNAPDQQYYAAAQTQYGHASYGPQGQYGEQAYAASPQAQTFPGQQYAIGQNQYGSATYASFPPMQETYGYGSFSQPQPAAMPPMNQLAPMEPSSVATAASGTHAPATTLPMAQTAAAQPCNPQTSSIPSVQAQLVRLARAVKHSEHADWPMEFCLRLAAQRSWSATMPTVRGTPQVFMALAQLMAATDRAILELNLPETNNSARLWLREEQSRISAPTANPSNRLSLANYLSNPPRGNSA</sequence>
<reference evidence="2" key="1">
    <citation type="submission" date="2021-11" db="EMBL/GenBank/DDBJ databases">
        <title>Purpureocillium_takamizusanense_genome.</title>
        <authorList>
            <person name="Nguyen N.-H."/>
        </authorList>
    </citation>
    <scope>NUCLEOTIDE SEQUENCE</scope>
    <source>
        <strain evidence="2">PT3</strain>
    </source>
</reference>
<evidence type="ECO:0000313" key="3">
    <source>
        <dbReference type="Proteomes" id="UP000829364"/>
    </source>
</evidence>
<dbReference type="GeneID" id="72063731"/>
<dbReference type="EMBL" id="CP086354">
    <property type="protein sequence ID" value="UNI15214.1"/>
    <property type="molecule type" value="Genomic_DNA"/>
</dbReference>
<feature type="compositionally biased region" description="Basic residues" evidence="1">
    <location>
        <begin position="70"/>
        <end position="79"/>
    </location>
</feature>
<proteinExistence type="predicted"/>
<protein>
    <submittedName>
        <fullName evidence="2">Uncharacterized protein</fullName>
    </submittedName>
</protein>
<accession>A0A9Q8V7V7</accession>
<dbReference type="KEGG" id="ptkz:JDV02_001769"/>
<feature type="region of interest" description="Disordered" evidence="1">
    <location>
        <begin position="177"/>
        <end position="210"/>
    </location>
</feature>
<dbReference type="AlphaFoldDB" id="A0A9Q8V7V7"/>
<feature type="region of interest" description="Disordered" evidence="1">
    <location>
        <begin position="552"/>
        <end position="578"/>
    </location>
</feature>
<feature type="compositionally biased region" description="Basic and acidic residues" evidence="1">
    <location>
        <begin position="177"/>
        <end position="195"/>
    </location>
</feature>
<evidence type="ECO:0000313" key="2">
    <source>
        <dbReference type="EMBL" id="UNI15214.1"/>
    </source>
</evidence>
<dbReference type="OrthoDB" id="5145552at2759"/>
<organism evidence="2 3">
    <name type="scientific">Purpureocillium takamizusanense</name>
    <dbReference type="NCBI Taxonomy" id="2060973"/>
    <lineage>
        <taxon>Eukaryota</taxon>
        <taxon>Fungi</taxon>
        <taxon>Dikarya</taxon>
        <taxon>Ascomycota</taxon>
        <taxon>Pezizomycotina</taxon>
        <taxon>Sordariomycetes</taxon>
        <taxon>Hypocreomycetidae</taxon>
        <taxon>Hypocreales</taxon>
        <taxon>Ophiocordycipitaceae</taxon>
        <taxon>Purpureocillium</taxon>
    </lineage>
</organism>
<feature type="region of interest" description="Disordered" evidence="1">
    <location>
        <begin position="63"/>
        <end position="157"/>
    </location>
</feature>
<gene>
    <name evidence="2" type="ORF">JDV02_001769</name>
</gene>
<keyword evidence="3" id="KW-1185">Reference proteome</keyword>